<dbReference type="SUPFAM" id="SSF58100">
    <property type="entry name" value="Bacterial hemolysins"/>
    <property type="match status" value="1"/>
</dbReference>
<feature type="compositionally biased region" description="Basic and acidic residues" evidence="7">
    <location>
        <begin position="233"/>
        <end position="252"/>
    </location>
</feature>
<accession>A0A398AWA6</accession>
<dbReference type="Gene3D" id="6.10.250.3150">
    <property type="match status" value="1"/>
</dbReference>
<keyword evidence="4" id="KW-0378">Hydrolase</keyword>
<dbReference type="EMBL" id="QWVS01000055">
    <property type="protein sequence ID" value="RID82009.1"/>
    <property type="molecule type" value="Genomic_DNA"/>
</dbReference>
<feature type="region of interest" description="Disordered" evidence="7">
    <location>
        <begin position="233"/>
        <end position="312"/>
    </location>
</feature>
<evidence type="ECO:0000256" key="5">
    <source>
        <dbReference type="ARBA" id="ARBA00022807"/>
    </source>
</evidence>
<dbReference type="GO" id="GO:0008234">
    <property type="term" value="F:cysteine-type peptidase activity"/>
    <property type="evidence" value="ECO:0007669"/>
    <property type="project" value="UniProtKB-KW"/>
</dbReference>
<evidence type="ECO:0000256" key="6">
    <source>
        <dbReference type="SAM" id="Coils"/>
    </source>
</evidence>
<comment type="similarity">
    <text evidence="1">Belongs to the peptidase C40 family.</text>
</comment>
<evidence type="ECO:0000256" key="4">
    <source>
        <dbReference type="ARBA" id="ARBA00022801"/>
    </source>
</evidence>
<dbReference type="PANTHER" id="PTHR47053:SF1">
    <property type="entry name" value="MUREIN DD-ENDOPEPTIDASE MEPH-RELATED"/>
    <property type="match status" value="1"/>
</dbReference>
<feature type="compositionally biased region" description="Low complexity" evidence="7">
    <location>
        <begin position="253"/>
        <end position="273"/>
    </location>
</feature>
<name>A0A398AWA6_9BACI</name>
<dbReference type="Proteomes" id="UP000266016">
    <property type="component" value="Unassembled WGS sequence"/>
</dbReference>
<evidence type="ECO:0000259" key="8">
    <source>
        <dbReference type="PROSITE" id="PS51935"/>
    </source>
</evidence>
<comment type="caution">
    <text evidence="9">The sequence shown here is derived from an EMBL/GenBank/DDBJ whole genome shotgun (WGS) entry which is preliminary data.</text>
</comment>
<evidence type="ECO:0000256" key="2">
    <source>
        <dbReference type="ARBA" id="ARBA00022670"/>
    </source>
</evidence>
<sequence length="435" mass="47214">MIGLGSLFSIPAVQAESISNIESERTVIQEKIAEAQKLIKELNAEQEKLKKQIEQVEEAIKENNAKITKTKEQIKKTQAEVDALKKSIAALEERIANREEVLKERALSFQESGGDVNYVEVLFGATDFSDFVGRVQAVATMAQADRAILAEQEADKAELEEKKKAVEEKLSNLKSMQVELEGMQVQIESQKKQSERAIKKLEAKETATKQLQESLENEDDNLEAQINSILEERRQEAKRKAEEEETLRKAAEEAQQSTQASTSNNSSSTPSANDKSDSSDTSKSTETKSSDESKTTEPKAAAPKPSSANTGSAITAGYKYIGNSTYKFGGGRTASDIANGLFDCSAFVSWAYGQAGVSLPAHTDALAASGTKVSASQMQPGDLVFFDTYKRNGHVGIYVGGGKFIGSQSSTGVAIANMSSGYWAQKFNGYVVRVN</sequence>
<feature type="compositionally biased region" description="Basic and acidic residues" evidence="7">
    <location>
        <begin position="274"/>
        <end position="297"/>
    </location>
</feature>
<reference evidence="9 10" key="1">
    <citation type="submission" date="2018-08" db="EMBL/GenBank/DDBJ databases">
        <title>Bacillus jemisoniae sp. nov., Bacillus chryseoplanitiae sp. nov., Bacillus resnikiae sp. nov., and Bacillus frankliniae sp. nov., isolated from Viking spacecraft and associated surfaces.</title>
        <authorList>
            <person name="Seuylemezian A."/>
            <person name="Vaishampayan P."/>
        </authorList>
    </citation>
    <scope>NUCLEOTIDE SEQUENCE [LARGE SCALE GENOMIC DNA]</scope>
    <source>
        <strain evidence="9 10">MA001</strain>
    </source>
</reference>
<dbReference type="Gene3D" id="3.90.1720.10">
    <property type="entry name" value="endopeptidase domain like (from Nostoc punctiforme)"/>
    <property type="match status" value="1"/>
</dbReference>
<feature type="domain" description="NlpC/P60" evidence="8">
    <location>
        <begin position="307"/>
        <end position="434"/>
    </location>
</feature>
<keyword evidence="2" id="KW-0645">Protease</keyword>
<dbReference type="PROSITE" id="PS51935">
    <property type="entry name" value="NLPC_P60"/>
    <property type="match status" value="1"/>
</dbReference>
<dbReference type="PANTHER" id="PTHR47053">
    <property type="entry name" value="MUREIN DD-ENDOPEPTIDASE MEPH-RELATED"/>
    <property type="match status" value="1"/>
</dbReference>
<dbReference type="Pfam" id="PF00877">
    <property type="entry name" value="NLPC_P60"/>
    <property type="match status" value="1"/>
</dbReference>
<proteinExistence type="inferred from homology"/>
<dbReference type="SUPFAM" id="SSF54001">
    <property type="entry name" value="Cysteine proteinases"/>
    <property type="match status" value="1"/>
</dbReference>
<keyword evidence="5" id="KW-0788">Thiol protease</keyword>
<protein>
    <submittedName>
        <fullName evidence="9">Peptidase</fullName>
    </submittedName>
</protein>
<dbReference type="AlphaFoldDB" id="A0A398AWA6"/>
<keyword evidence="6" id="KW-0175">Coiled coil</keyword>
<evidence type="ECO:0000256" key="3">
    <source>
        <dbReference type="ARBA" id="ARBA00022729"/>
    </source>
</evidence>
<dbReference type="Pfam" id="PF24568">
    <property type="entry name" value="CC_PcsB"/>
    <property type="match status" value="1"/>
</dbReference>
<feature type="compositionally biased region" description="Low complexity" evidence="7">
    <location>
        <begin position="298"/>
        <end position="310"/>
    </location>
</feature>
<dbReference type="InterPro" id="IPR000064">
    <property type="entry name" value="NLP_P60_dom"/>
</dbReference>
<gene>
    <name evidence="9" type="ORF">D1953_19270</name>
</gene>
<evidence type="ECO:0000256" key="7">
    <source>
        <dbReference type="SAM" id="MobiDB-lite"/>
    </source>
</evidence>
<evidence type="ECO:0000256" key="1">
    <source>
        <dbReference type="ARBA" id="ARBA00007074"/>
    </source>
</evidence>
<keyword evidence="3" id="KW-0732">Signal</keyword>
<keyword evidence="10" id="KW-1185">Reference proteome</keyword>
<dbReference type="GO" id="GO:0006508">
    <property type="term" value="P:proteolysis"/>
    <property type="evidence" value="ECO:0007669"/>
    <property type="project" value="UniProtKB-KW"/>
</dbReference>
<dbReference type="InterPro" id="IPR051202">
    <property type="entry name" value="Peptidase_C40"/>
</dbReference>
<feature type="coiled-coil region" evidence="6">
    <location>
        <begin position="18"/>
        <end position="101"/>
    </location>
</feature>
<dbReference type="InterPro" id="IPR038765">
    <property type="entry name" value="Papain-like_cys_pep_sf"/>
</dbReference>
<evidence type="ECO:0000313" key="10">
    <source>
        <dbReference type="Proteomes" id="UP000266016"/>
    </source>
</evidence>
<organism evidence="9 10">
    <name type="scientific">Peribacillus asahii</name>
    <dbReference type="NCBI Taxonomy" id="228899"/>
    <lineage>
        <taxon>Bacteria</taxon>
        <taxon>Bacillati</taxon>
        <taxon>Bacillota</taxon>
        <taxon>Bacilli</taxon>
        <taxon>Bacillales</taxon>
        <taxon>Bacillaceae</taxon>
        <taxon>Peribacillus</taxon>
    </lineage>
</organism>
<evidence type="ECO:0000313" key="9">
    <source>
        <dbReference type="EMBL" id="RID82009.1"/>
    </source>
</evidence>
<dbReference type="InterPro" id="IPR057309">
    <property type="entry name" value="PcsB_CC"/>
</dbReference>